<gene>
    <name evidence="2" type="ORF">L1049_012313</name>
</gene>
<proteinExistence type="predicted"/>
<reference evidence="2 3" key="1">
    <citation type="journal article" date="2024" name="Plant J.">
        <title>Genome sequences and population genomics reveal climatic adaptation and genomic divergence between two closely related sweetgum species.</title>
        <authorList>
            <person name="Xu W.Q."/>
            <person name="Ren C.Q."/>
            <person name="Zhang X.Y."/>
            <person name="Comes H.P."/>
            <person name="Liu X.H."/>
            <person name="Li Y.G."/>
            <person name="Kettle C.J."/>
            <person name="Jalonen R."/>
            <person name="Gaisberger H."/>
            <person name="Ma Y.Z."/>
            <person name="Qiu Y.X."/>
        </authorList>
    </citation>
    <scope>NUCLEOTIDE SEQUENCE [LARGE SCALE GENOMIC DNA]</scope>
    <source>
        <strain evidence="2">Hangzhou</strain>
    </source>
</reference>
<organism evidence="2 3">
    <name type="scientific">Liquidambar formosana</name>
    <name type="common">Formosan gum</name>
    <dbReference type="NCBI Taxonomy" id="63359"/>
    <lineage>
        <taxon>Eukaryota</taxon>
        <taxon>Viridiplantae</taxon>
        <taxon>Streptophyta</taxon>
        <taxon>Embryophyta</taxon>
        <taxon>Tracheophyta</taxon>
        <taxon>Spermatophyta</taxon>
        <taxon>Magnoliopsida</taxon>
        <taxon>eudicotyledons</taxon>
        <taxon>Gunneridae</taxon>
        <taxon>Pentapetalae</taxon>
        <taxon>Saxifragales</taxon>
        <taxon>Altingiaceae</taxon>
        <taxon>Liquidambar</taxon>
    </lineage>
</organism>
<evidence type="ECO:0000313" key="3">
    <source>
        <dbReference type="Proteomes" id="UP001415857"/>
    </source>
</evidence>
<dbReference type="Proteomes" id="UP001415857">
    <property type="component" value="Unassembled WGS sequence"/>
</dbReference>
<keyword evidence="3" id="KW-1185">Reference proteome</keyword>
<protein>
    <submittedName>
        <fullName evidence="2">Uncharacterized protein</fullName>
    </submittedName>
</protein>
<feature type="region of interest" description="Disordered" evidence="1">
    <location>
        <begin position="66"/>
        <end position="108"/>
    </location>
</feature>
<dbReference type="AlphaFoldDB" id="A0AAP0RTH7"/>
<dbReference type="EMBL" id="JBBPBK010000006">
    <property type="protein sequence ID" value="KAK9284053.1"/>
    <property type="molecule type" value="Genomic_DNA"/>
</dbReference>
<name>A0AAP0RTH7_LIQFO</name>
<accession>A0AAP0RTH7</accession>
<sequence>MNKWYRFMAWRLKLMAGSVKDEQGLIKGPLALSNNWSNEPQGMVCLLGLPTIGFILADFARKEYKPGNQGKGRKVQQDQTELEPHSASSYGWNFGSASEGQKITRNSF</sequence>
<evidence type="ECO:0000313" key="2">
    <source>
        <dbReference type="EMBL" id="KAK9284053.1"/>
    </source>
</evidence>
<comment type="caution">
    <text evidence="2">The sequence shown here is derived from an EMBL/GenBank/DDBJ whole genome shotgun (WGS) entry which is preliminary data.</text>
</comment>
<evidence type="ECO:0000256" key="1">
    <source>
        <dbReference type="SAM" id="MobiDB-lite"/>
    </source>
</evidence>
<feature type="compositionally biased region" description="Polar residues" evidence="1">
    <location>
        <begin position="86"/>
        <end position="108"/>
    </location>
</feature>